<feature type="compositionally biased region" description="Polar residues" evidence="4">
    <location>
        <begin position="53"/>
        <end position="62"/>
    </location>
</feature>
<evidence type="ECO:0000256" key="3">
    <source>
        <dbReference type="ARBA" id="ARBA00022782"/>
    </source>
</evidence>
<sequence>MKCSYSYSYLIFLFLTVMIQSSKAFLPAFTSSYNHHHHHHHHNPHQRHDHHQNVANSHSLSSQDKLFSLCPQLQRKHNHYTLPPPLQNGDEIDPRYGVAKRLVPSGPNPLHN</sequence>
<organism evidence="6 7">
    <name type="scientific">Papaver nudicaule</name>
    <name type="common">Iceland poppy</name>
    <dbReference type="NCBI Taxonomy" id="74823"/>
    <lineage>
        <taxon>Eukaryota</taxon>
        <taxon>Viridiplantae</taxon>
        <taxon>Streptophyta</taxon>
        <taxon>Embryophyta</taxon>
        <taxon>Tracheophyta</taxon>
        <taxon>Spermatophyta</taxon>
        <taxon>Magnoliopsida</taxon>
        <taxon>Ranunculales</taxon>
        <taxon>Papaveraceae</taxon>
        <taxon>Papaveroideae</taxon>
        <taxon>Papaver</taxon>
    </lineage>
</organism>
<evidence type="ECO:0000256" key="1">
    <source>
        <dbReference type="ARBA" id="ARBA00005416"/>
    </source>
</evidence>
<dbReference type="PANTHER" id="PTHR34359:SF5">
    <property type="entry name" value="CLAVATA3_ESR (CLE)-RELATED PROTEIN 9"/>
    <property type="match status" value="1"/>
</dbReference>
<dbReference type="EMBL" id="JAJJMA010044989">
    <property type="protein sequence ID" value="MCL7025411.1"/>
    <property type="molecule type" value="Genomic_DNA"/>
</dbReference>
<comment type="caution">
    <text evidence="6">The sequence shown here is derived from an EMBL/GenBank/DDBJ whole genome shotgun (WGS) entry which is preliminary data.</text>
</comment>
<gene>
    <name evidence="6" type="ORF">MKW94_011034</name>
</gene>
<reference evidence="6" key="1">
    <citation type="submission" date="2022-03" db="EMBL/GenBank/DDBJ databases">
        <title>A functionally conserved STORR gene fusion in Papaver species that diverged 16.8 million years ago.</title>
        <authorList>
            <person name="Catania T."/>
        </authorList>
    </citation>
    <scope>NUCLEOTIDE SEQUENCE</scope>
    <source>
        <strain evidence="6">S-191538</strain>
    </source>
</reference>
<keyword evidence="5" id="KW-0732">Signal</keyword>
<evidence type="ECO:0000313" key="6">
    <source>
        <dbReference type="EMBL" id="MCL7025411.1"/>
    </source>
</evidence>
<accession>A0AA41RW01</accession>
<keyword evidence="3" id="KW-0221">Differentiation</keyword>
<dbReference type="Proteomes" id="UP001177140">
    <property type="component" value="Unassembled WGS sequence"/>
</dbReference>
<dbReference type="AlphaFoldDB" id="A0AA41RW01"/>
<keyword evidence="7" id="KW-1185">Reference proteome</keyword>
<feature type="region of interest" description="Disordered" evidence="4">
    <location>
        <begin position="78"/>
        <end position="112"/>
    </location>
</feature>
<comment type="similarity">
    <text evidence="1">Belongs to the CLV3/ESR signal peptide family.</text>
</comment>
<feature type="region of interest" description="Disordered" evidence="4">
    <location>
        <begin position="34"/>
        <end position="62"/>
    </location>
</feature>
<evidence type="ECO:0000256" key="4">
    <source>
        <dbReference type="SAM" id="MobiDB-lite"/>
    </source>
</evidence>
<evidence type="ECO:0000256" key="2">
    <source>
        <dbReference type="ARBA" id="ARBA00022473"/>
    </source>
</evidence>
<keyword evidence="2" id="KW-0217">Developmental protein</keyword>
<protein>
    <submittedName>
        <fullName evidence="6">Uncharacterized protein</fullName>
    </submittedName>
</protein>
<evidence type="ECO:0000256" key="5">
    <source>
        <dbReference type="SAM" id="SignalP"/>
    </source>
</evidence>
<dbReference type="PANTHER" id="PTHR34359">
    <property type="entry name" value="CLAVATA3/ESR (CLE)-RELATED PROTEIN 10"/>
    <property type="match status" value="1"/>
</dbReference>
<feature type="chain" id="PRO_5041218753" evidence="5">
    <location>
        <begin position="25"/>
        <end position="112"/>
    </location>
</feature>
<dbReference type="GO" id="GO:0030154">
    <property type="term" value="P:cell differentiation"/>
    <property type="evidence" value="ECO:0007669"/>
    <property type="project" value="UniProtKB-KW"/>
</dbReference>
<proteinExistence type="inferred from homology"/>
<name>A0AA41RW01_PAPNU</name>
<evidence type="ECO:0000313" key="7">
    <source>
        <dbReference type="Proteomes" id="UP001177140"/>
    </source>
</evidence>
<feature type="signal peptide" evidence="5">
    <location>
        <begin position="1"/>
        <end position="24"/>
    </location>
</feature>
<feature type="compositionally biased region" description="Basic residues" evidence="4">
    <location>
        <begin position="34"/>
        <end position="50"/>
    </location>
</feature>
<dbReference type="InterPro" id="IPR039618">
    <property type="entry name" value="CLE9-13"/>
</dbReference>